<protein>
    <submittedName>
        <fullName evidence="1">Uncharacterized protein</fullName>
    </submittedName>
</protein>
<reference evidence="1" key="1">
    <citation type="journal article" date="2014" name="Int. J. Syst. Evol. Microbiol.">
        <title>Complete genome sequence of Corynebacterium casei LMG S-19264T (=DSM 44701T), isolated from a smear-ripened cheese.</title>
        <authorList>
            <consortium name="US DOE Joint Genome Institute (JGI-PGF)"/>
            <person name="Walter F."/>
            <person name="Albersmeier A."/>
            <person name="Kalinowski J."/>
            <person name="Ruckert C."/>
        </authorList>
    </citation>
    <scope>NUCLEOTIDE SEQUENCE</scope>
    <source>
        <strain evidence="1">JCM 4646</strain>
    </source>
</reference>
<name>A0A919KVC0_9ACTN</name>
<keyword evidence="2" id="KW-1185">Reference proteome</keyword>
<dbReference type="EMBL" id="BNBO01000019">
    <property type="protein sequence ID" value="GHH73046.1"/>
    <property type="molecule type" value="Genomic_DNA"/>
</dbReference>
<sequence length="130" mass="13983">MGSSYFVSADRRTDATWPFTAEQLAATPGSTFAGDFDGTLDITVRLGADHCVPVDSPELRAVMAAHLADPHLAVRLEAAAGLALRGDERGLTVLDEIGHGIKHFRSHGAARLDMVRDMLRVRTATDDQGR</sequence>
<comment type="caution">
    <text evidence="1">The sequence shown here is derived from an EMBL/GenBank/DDBJ whole genome shotgun (WGS) entry which is preliminary data.</text>
</comment>
<gene>
    <name evidence="1" type="ORF">GCM10018781_36580</name>
</gene>
<evidence type="ECO:0000313" key="1">
    <source>
        <dbReference type="EMBL" id="GHH73046.1"/>
    </source>
</evidence>
<dbReference type="AlphaFoldDB" id="A0A919KVC0"/>
<dbReference type="Proteomes" id="UP000617734">
    <property type="component" value="Unassembled WGS sequence"/>
</dbReference>
<dbReference type="GeneID" id="95354074"/>
<reference evidence="1" key="2">
    <citation type="submission" date="2020-09" db="EMBL/GenBank/DDBJ databases">
        <authorList>
            <person name="Sun Q."/>
            <person name="Ohkuma M."/>
        </authorList>
    </citation>
    <scope>NUCLEOTIDE SEQUENCE</scope>
    <source>
        <strain evidence="1">JCM 4646</strain>
    </source>
</reference>
<accession>A0A919KVC0</accession>
<proteinExistence type="predicted"/>
<organism evidence="1 2">
    <name type="scientific">Kitasatospora indigofera</name>
    <dbReference type="NCBI Taxonomy" id="67307"/>
    <lineage>
        <taxon>Bacteria</taxon>
        <taxon>Bacillati</taxon>
        <taxon>Actinomycetota</taxon>
        <taxon>Actinomycetes</taxon>
        <taxon>Kitasatosporales</taxon>
        <taxon>Streptomycetaceae</taxon>
        <taxon>Kitasatospora</taxon>
    </lineage>
</organism>
<evidence type="ECO:0000313" key="2">
    <source>
        <dbReference type="Proteomes" id="UP000617734"/>
    </source>
</evidence>
<dbReference type="RefSeq" id="WP_190211926.1">
    <property type="nucleotide sequence ID" value="NZ_BNBO01000019.1"/>
</dbReference>